<dbReference type="GO" id="GO:0005694">
    <property type="term" value="C:chromosome"/>
    <property type="evidence" value="ECO:0007669"/>
    <property type="project" value="InterPro"/>
</dbReference>
<dbReference type="InterPro" id="IPR010935">
    <property type="entry name" value="SMC_hinge"/>
</dbReference>
<evidence type="ECO:0000259" key="4">
    <source>
        <dbReference type="SMART" id="SM00968"/>
    </source>
</evidence>
<dbReference type="SUPFAM" id="SSF75553">
    <property type="entry name" value="Smc hinge domain"/>
    <property type="match status" value="1"/>
</dbReference>
<evidence type="ECO:0000256" key="2">
    <source>
        <dbReference type="SAM" id="Coils"/>
    </source>
</evidence>
<evidence type="ECO:0000313" key="5">
    <source>
        <dbReference type="EMBL" id="CAD9583904.1"/>
    </source>
</evidence>
<feature type="region of interest" description="Disordered" evidence="3">
    <location>
        <begin position="1034"/>
        <end position="1066"/>
    </location>
</feature>
<organism evidence="5">
    <name type="scientific">Skeletonema marinoi</name>
    <dbReference type="NCBI Taxonomy" id="267567"/>
    <lineage>
        <taxon>Eukaryota</taxon>
        <taxon>Sar</taxon>
        <taxon>Stramenopiles</taxon>
        <taxon>Ochrophyta</taxon>
        <taxon>Bacillariophyta</taxon>
        <taxon>Coscinodiscophyceae</taxon>
        <taxon>Thalassiosirophycidae</taxon>
        <taxon>Thalassiosirales</taxon>
        <taxon>Skeletonemataceae</taxon>
        <taxon>Skeletonema</taxon>
        <taxon>Skeletonema marinoi-dohrnii complex</taxon>
    </lineage>
</organism>
<dbReference type="Gene3D" id="1.20.1060.20">
    <property type="match status" value="1"/>
</dbReference>
<dbReference type="GO" id="GO:0051276">
    <property type="term" value="P:chromosome organization"/>
    <property type="evidence" value="ECO:0007669"/>
    <property type="project" value="InterPro"/>
</dbReference>
<dbReference type="InterPro" id="IPR024704">
    <property type="entry name" value="SMC"/>
</dbReference>
<name>A0A7S2KSU1_9STRA</name>
<dbReference type="GO" id="GO:0016887">
    <property type="term" value="F:ATP hydrolysis activity"/>
    <property type="evidence" value="ECO:0007669"/>
    <property type="project" value="InterPro"/>
</dbReference>
<dbReference type="InterPro" id="IPR027417">
    <property type="entry name" value="P-loop_NTPase"/>
</dbReference>
<evidence type="ECO:0000256" key="1">
    <source>
        <dbReference type="ARBA" id="ARBA00023054"/>
    </source>
</evidence>
<dbReference type="Pfam" id="PF02463">
    <property type="entry name" value="SMC_N"/>
    <property type="match status" value="1"/>
</dbReference>
<keyword evidence="1 2" id="KW-0175">Coiled coil</keyword>
<dbReference type="SUPFAM" id="SSF52540">
    <property type="entry name" value="P-loop containing nucleoside triphosphate hydrolases"/>
    <property type="match status" value="1"/>
</dbReference>
<feature type="domain" description="SMC hinge" evidence="4">
    <location>
        <begin position="376"/>
        <end position="498"/>
    </location>
</feature>
<dbReference type="Gene3D" id="6.10.140.1720">
    <property type="match status" value="1"/>
</dbReference>
<dbReference type="PIRSF" id="PIRSF005719">
    <property type="entry name" value="SMC"/>
    <property type="match status" value="1"/>
</dbReference>
<dbReference type="InterPro" id="IPR003395">
    <property type="entry name" value="RecF/RecN/SMC_N"/>
</dbReference>
<feature type="coiled-coil region" evidence="2">
    <location>
        <begin position="271"/>
        <end position="357"/>
    </location>
</feature>
<dbReference type="SMART" id="SM00968">
    <property type="entry name" value="SMC_hinge"/>
    <property type="match status" value="1"/>
</dbReference>
<dbReference type="Pfam" id="PF06470">
    <property type="entry name" value="SMC_hinge"/>
    <property type="match status" value="1"/>
</dbReference>
<sequence length="1066" mass="118470">MQGRITKVLNMKPGEILGMVEEAAGTRMYENKKATAIKTIDKKQMKVDEINSILSEEITPTLERLRGEKQQYLKWSKNSADIERIERFVVASEYVQAQEVLSKNSEDVAKMEEEVAMYEETMRTAREEVAAKEEEIAKLSEKMNSELEGTHNEAKTVEEDKSKDLVKATSAWENKKLAVASASKELEEAKAAVEESRNAVSDMEKNISNKLAAIQKARDEAVNAEENLKKLQKEYQNLCAGISSEEGDEGRTLPDQISKAYSDANSADAKAKQAQMKIDHLTKSLQSVEKDMKKEESSAAKLSKKRDKTVEKVEGIRQKLSNVAFSSDDFNALENEKIDLENNVSTLQEKVDTLSAQLEGRLSFNYSDPVRGFDRSKVKGLVARLVDVKLPKHSTALEVVAGGKLYQVVVDEAATGKALLNNGKLQRRVTIIPLDKVMPKKVSSAACDKASSMAKDLNTTAQPAIELVGFDEEVRSAIEYVFGSTLVVDGMKAANSICDTTKTRTVTLDGDVYEPSGLISGGSNNNLGSTLTRITQLTAASKELKEKKARLKTVVKKLESMSSQSRQYEKFTAELELAQSELSAVEKHISQTSYGMMKDKFDSMTKEVDDATAEVELMNKTKDEKWALHHELKEKEAQLTQDRENRLKDTESRVKEAKELVAEKETAAREAENESQELDLEMKSSQDDVNVACDAVEVAQKALDAAKEEETDTEMKVGELKAVWEEAKAVLDELEKKLKLCSNEISSMSKEKSKLIKKAESAEIEGKKMSIKITKFHTEKGKAEKFLKSMLSKHSWIETEKDAFGVAGGDYDFEETNPQEMSTHLQALKAEQASLAKKINKKVMGMIEKAEGEYTELLRKRKVVENDKKKIEQVIENLDMKKKVELERTWKKVNKDFGSIFSTLLPGSNAKLEPPEGFEVWEGLEVKVCFGSVWKESLSELSGGQRSLIALSLILALLLYKPAPMYILDEVDAALDLSHTQNIGNMLKTHFSQSQFIVVSLKEGMFNNANVIFRTKFVDGVSTVSRTIGAGASRSRGALTNGDNASSKKRRGKAGQQGKENAAEIC</sequence>
<feature type="coiled-coil region" evidence="2">
    <location>
        <begin position="847"/>
        <end position="881"/>
    </location>
</feature>
<dbReference type="EMBL" id="HBGZ01006287">
    <property type="protein sequence ID" value="CAD9583904.1"/>
    <property type="molecule type" value="Transcribed_RNA"/>
</dbReference>
<proteinExistence type="predicted"/>
<dbReference type="InterPro" id="IPR036277">
    <property type="entry name" value="SMC_hinge_sf"/>
</dbReference>
<feature type="coiled-coil region" evidence="2">
    <location>
        <begin position="534"/>
        <end position="588"/>
    </location>
</feature>
<dbReference type="PANTHER" id="PTHR43977">
    <property type="entry name" value="STRUCTURAL MAINTENANCE OF CHROMOSOMES PROTEIN 3"/>
    <property type="match status" value="1"/>
</dbReference>
<feature type="coiled-coil region" evidence="2">
    <location>
        <begin position="94"/>
        <end position="241"/>
    </location>
</feature>
<reference evidence="5" key="1">
    <citation type="submission" date="2021-01" db="EMBL/GenBank/DDBJ databases">
        <authorList>
            <person name="Corre E."/>
            <person name="Pelletier E."/>
            <person name="Niang G."/>
            <person name="Scheremetjew M."/>
            <person name="Finn R."/>
            <person name="Kale V."/>
            <person name="Holt S."/>
            <person name="Cochrane G."/>
            <person name="Meng A."/>
            <person name="Brown T."/>
            <person name="Cohen L."/>
        </authorList>
    </citation>
    <scope>NUCLEOTIDE SEQUENCE</scope>
    <source>
        <strain evidence="5">SM1012Den-03</strain>
    </source>
</reference>
<dbReference type="AlphaFoldDB" id="A0A7S2KSU1"/>
<dbReference type="Gene3D" id="3.30.70.1620">
    <property type="match status" value="1"/>
</dbReference>
<feature type="coiled-coil region" evidence="2">
    <location>
        <begin position="640"/>
        <end position="765"/>
    </location>
</feature>
<accession>A0A7S2KSU1</accession>
<dbReference type="Gene3D" id="3.40.50.300">
    <property type="entry name" value="P-loop containing nucleotide triphosphate hydrolases"/>
    <property type="match status" value="1"/>
</dbReference>
<protein>
    <recommendedName>
        <fullName evidence="4">SMC hinge domain-containing protein</fullName>
    </recommendedName>
</protein>
<gene>
    <name evidence="5" type="ORF">SMAR0320_LOCUS4412</name>
</gene>
<dbReference type="GO" id="GO:0005524">
    <property type="term" value="F:ATP binding"/>
    <property type="evidence" value="ECO:0007669"/>
    <property type="project" value="InterPro"/>
</dbReference>
<dbReference type="FunFam" id="3.40.50.300:FF:000385">
    <property type="entry name" value="Structural maintenance of chromosomes 2"/>
    <property type="match status" value="1"/>
</dbReference>
<evidence type="ECO:0000256" key="3">
    <source>
        <dbReference type="SAM" id="MobiDB-lite"/>
    </source>
</evidence>